<proteinExistence type="predicted"/>
<sequence>MKIGVPLPPSKYTVEIICFARHANLESDLSILTRDPDIIYDWREMISIVPASVEGLGITGEHSRLELDLYST</sequence>
<dbReference type="Proteomes" id="UP000053732">
    <property type="component" value="Unassembled WGS sequence"/>
</dbReference>
<dbReference type="AlphaFoldDB" id="A0A0G4P3V6"/>
<evidence type="ECO:0000313" key="1">
    <source>
        <dbReference type="EMBL" id="CRL21026.1"/>
    </source>
</evidence>
<accession>A0A0G4P3V6</accession>
<evidence type="ECO:0000313" key="2">
    <source>
        <dbReference type="Proteomes" id="UP000053732"/>
    </source>
</evidence>
<name>A0A0G4P3V6_PENC3</name>
<gene>
    <name evidence="1" type="ORF">PCAMFM013_S005g000190</name>
</gene>
<organism evidence="1 2">
    <name type="scientific">Penicillium camemberti (strain FM 013)</name>
    <dbReference type="NCBI Taxonomy" id="1429867"/>
    <lineage>
        <taxon>Eukaryota</taxon>
        <taxon>Fungi</taxon>
        <taxon>Dikarya</taxon>
        <taxon>Ascomycota</taxon>
        <taxon>Pezizomycotina</taxon>
        <taxon>Eurotiomycetes</taxon>
        <taxon>Eurotiomycetidae</taxon>
        <taxon>Eurotiales</taxon>
        <taxon>Aspergillaceae</taxon>
        <taxon>Penicillium</taxon>
    </lineage>
</organism>
<protein>
    <submittedName>
        <fullName evidence="1">Str. FM013</fullName>
    </submittedName>
</protein>
<dbReference type="EMBL" id="HG793138">
    <property type="protein sequence ID" value="CRL21026.1"/>
    <property type="molecule type" value="Genomic_DNA"/>
</dbReference>
<reference evidence="1 2" key="1">
    <citation type="journal article" date="2014" name="Nat. Commun.">
        <title>Multiple recent horizontal transfers of a large genomic region in cheese making fungi.</title>
        <authorList>
            <person name="Cheeseman K."/>
            <person name="Ropars J."/>
            <person name="Renault P."/>
            <person name="Dupont J."/>
            <person name="Gouzy J."/>
            <person name="Branca A."/>
            <person name="Abraham A.L."/>
            <person name="Ceppi M."/>
            <person name="Conseiller E."/>
            <person name="Debuchy R."/>
            <person name="Malagnac F."/>
            <person name="Goarin A."/>
            <person name="Silar P."/>
            <person name="Lacoste S."/>
            <person name="Sallet E."/>
            <person name="Bensimon A."/>
            <person name="Giraud T."/>
            <person name="Brygoo Y."/>
        </authorList>
    </citation>
    <scope>NUCLEOTIDE SEQUENCE [LARGE SCALE GENOMIC DNA]</scope>
    <source>
        <strain evidence="2">FM 013</strain>
    </source>
</reference>
<keyword evidence="2" id="KW-1185">Reference proteome</keyword>